<feature type="coiled-coil region" evidence="2">
    <location>
        <begin position="188"/>
        <end position="215"/>
    </location>
</feature>
<proteinExistence type="predicted"/>
<dbReference type="CDD" id="cd03401">
    <property type="entry name" value="SPFH_prohibitin"/>
    <property type="match status" value="1"/>
</dbReference>
<dbReference type="InterPro" id="IPR000163">
    <property type="entry name" value="Prohibitin"/>
</dbReference>
<dbReference type="InterPro" id="IPR001107">
    <property type="entry name" value="Band_7"/>
</dbReference>
<comment type="caution">
    <text evidence="5">The sequence shown here is derived from an EMBL/GenBank/DDBJ whole genome shotgun (WGS) entry which is preliminary data.</text>
</comment>
<dbReference type="AlphaFoldDB" id="A0A8J2YAM5"/>
<accession>A0A8J2YAM5</accession>
<dbReference type="SUPFAM" id="SSF117892">
    <property type="entry name" value="Band 7/SPFH domain"/>
    <property type="match status" value="1"/>
</dbReference>
<protein>
    <recommendedName>
        <fullName evidence="4">Band 7 domain-containing protein</fullName>
    </recommendedName>
</protein>
<organism evidence="5 6">
    <name type="scientific">Planktosalinus lacus</name>
    <dbReference type="NCBI Taxonomy" id="1526573"/>
    <lineage>
        <taxon>Bacteria</taxon>
        <taxon>Pseudomonadati</taxon>
        <taxon>Bacteroidota</taxon>
        <taxon>Flavobacteriia</taxon>
        <taxon>Flavobacteriales</taxon>
        <taxon>Flavobacteriaceae</taxon>
        <taxon>Planktosalinus</taxon>
    </lineage>
</organism>
<dbReference type="Pfam" id="PF01145">
    <property type="entry name" value="Band_7"/>
    <property type="match status" value="1"/>
</dbReference>
<dbReference type="RefSeq" id="WP_188441600.1">
    <property type="nucleotide sequence ID" value="NZ_BMGK01000006.1"/>
</dbReference>
<keyword evidence="3" id="KW-1133">Transmembrane helix</keyword>
<evidence type="ECO:0000256" key="2">
    <source>
        <dbReference type="SAM" id="Coils"/>
    </source>
</evidence>
<feature type="transmembrane region" description="Helical" evidence="3">
    <location>
        <begin position="7"/>
        <end position="26"/>
    </location>
</feature>
<dbReference type="SMART" id="SM00244">
    <property type="entry name" value="PHB"/>
    <property type="match status" value="1"/>
</dbReference>
<dbReference type="EMBL" id="BMGK01000006">
    <property type="protein sequence ID" value="GGD94230.1"/>
    <property type="molecule type" value="Genomic_DNA"/>
</dbReference>
<dbReference type="PANTHER" id="PTHR23222:SF0">
    <property type="entry name" value="PROHIBITIN 1"/>
    <property type="match status" value="1"/>
</dbReference>
<dbReference type="Proteomes" id="UP000652231">
    <property type="component" value="Unassembled WGS sequence"/>
</dbReference>
<dbReference type="PRINTS" id="PR00679">
    <property type="entry name" value="PROHIBITIN"/>
</dbReference>
<feature type="domain" description="Band 7" evidence="4">
    <location>
        <begin position="24"/>
        <end position="189"/>
    </location>
</feature>
<comment type="subcellular location">
    <subcellularLocation>
        <location evidence="1">Membrane</location>
        <topology evidence="1">Single-pass membrane protein</topology>
    </subcellularLocation>
</comment>
<gene>
    <name evidence="5" type="ORF">GCM10011312_17440</name>
</gene>
<reference evidence="5" key="2">
    <citation type="submission" date="2020-09" db="EMBL/GenBank/DDBJ databases">
        <authorList>
            <person name="Sun Q."/>
            <person name="Zhou Y."/>
        </authorList>
    </citation>
    <scope>NUCLEOTIDE SEQUENCE</scope>
    <source>
        <strain evidence="5">CGMCC 1.12924</strain>
    </source>
</reference>
<evidence type="ECO:0000256" key="1">
    <source>
        <dbReference type="ARBA" id="ARBA00004167"/>
    </source>
</evidence>
<keyword evidence="3" id="KW-0472">Membrane</keyword>
<dbReference type="Gene3D" id="3.30.479.30">
    <property type="entry name" value="Band 7 domain"/>
    <property type="match status" value="1"/>
</dbReference>
<keyword evidence="3" id="KW-0812">Transmembrane</keyword>
<keyword evidence="6" id="KW-1185">Reference proteome</keyword>
<evidence type="ECO:0000259" key="4">
    <source>
        <dbReference type="SMART" id="SM00244"/>
    </source>
</evidence>
<name>A0A8J2YAM5_9FLAO</name>
<reference evidence="5" key="1">
    <citation type="journal article" date="2014" name="Int. J. Syst. Evol. Microbiol.">
        <title>Complete genome sequence of Corynebacterium casei LMG S-19264T (=DSM 44701T), isolated from a smear-ripened cheese.</title>
        <authorList>
            <consortium name="US DOE Joint Genome Institute (JGI-PGF)"/>
            <person name="Walter F."/>
            <person name="Albersmeier A."/>
            <person name="Kalinowski J."/>
            <person name="Ruckert C."/>
        </authorList>
    </citation>
    <scope>NUCLEOTIDE SEQUENCE</scope>
    <source>
        <strain evidence="5">CGMCC 1.12924</strain>
    </source>
</reference>
<sequence length="271" mass="30110">MEKMPKIGLPLIFIIIVVIILLTKSITTIGAGSAGVLYKPLADGVVTDQPALGEGFHIIAPWNSVTVYEVRQQELSEKIEALSSNGLDIRIDASIWYLPEYENLGNLHQQKGEMYVQRVLQPAIRSAARSVIGRYTPEQLYSSKRDAIQTEIFAETNRLLEGQYVQLNEVLVRDVKLPPTIKAAIERKLSQEQEALEYEFRLQKAEQEAERQRIDAEGKAIANEILDASLTDKILKEKGIQATVELAKSTNSKVIVIGSGQEGMPIILGNN</sequence>
<dbReference type="PANTHER" id="PTHR23222">
    <property type="entry name" value="PROHIBITIN"/>
    <property type="match status" value="1"/>
</dbReference>
<dbReference type="GO" id="GO:0016020">
    <property type="term" value="C:membrane"/>
    <property type="evidence" value="ECO:0007669"/>
    <property type="project" value="UniProtKB-SubCell"/>
</dbReference>
<evidence type="ECO:0000313" key="6">
    <source>
        <dbReference type="Proteomes" id="UP000652231"/>
    </source>
</evidence>
<keyword evidence="2" id="KW-0175">Coiled coil</keyword>
<dbReference type="InterPro" id="IPR036013">
    <property type="entry name" value="Band_7/SPFH_dom_sf"/>
</dbReference>
<evidence type="ECO:0000256" key="3">
    <source>
        <dbReference type="SAM" id="Phobius"/>
    </source>
</evidence>
<evidence type="ECO:0000313" key="5">
    <source>
        <dbReference type="EMBL" id="GGD94230.1"/>
    </source>
</evidence>